<organism evidence="1 2">
    <name type="scientific">Saccharomyces kudriavzevii (strain ATCC MYA-4449 / AS 2.2408 / CBS 8840 / NBRC 1802 / NCYC 2889)</name>
    <name type="common">Yeast</name>
    <dbReference type="NCBI Taxonomy" id="226230"/>
    <lineage>
        <taxon>Eukaryota</taxon>
        <taxon>Fungi</taxon>
        <taxon>Dikarya</taxon>
        <taxon>Ascomycota</taxon>
        <taxon>Saccharomycotina</taxon>
        <taxon>Saccharomycetes</taxon>
        <taxon>Saccharomycetales</taxon>
        <taxon>Saccharomycetaceae</taxon>
        <taxon>Saccharomyces</taxon>
    </lineage>
</organism>
<dbReference type="GO" id="GO:0005778">
    <property type="term" value="C:peroxisomal membrane"/>
    <property type="evidence" value="ECO:0007669"/>
    <property type="project" value="UniProtKB-SubCell"/>
</dbReference>
<dbReference type="InterPro" id="IPR006845">
    <property type="entry name" value="Pex_N"/>
</dbReference>
<protein>
    <submittedName>
        <fullName evidence="1">Uncharacterized protein</fullName>
    </submittedName>
</protein>
<gene>
    <name evidence="1" type="primary">SKDI13G1610</name>
    <name evidence="1" type="ORF">SKDI_13G1610</name>
</gene>
<reference evidence="1" key="1">
    <citation type="submission" date="2022-10" db="EMBL/GenBank/DDBJ databases">
        <authorList>
            <person name="Byrne P K."/>
        </authorList>
    </citation>
    <scope>NUCLEOTIDE SEQUENCE</scope>
    <source>
        <strain evidence="1">IFO1802</strain>
    </source>
</reference>
<evidence type="ECO:0000313" key="1">
    <source>
        <dbReference type="EMBL" id="CAI4047999.1"/>
    </source>
</evidence>
<proteinExistence type="predicted"/>
<dbReference type="Proteomes" id="UP001162087">
    <property type="component" value="Chromosome 13"/>
</dbReference>
<dbReference type="GO" id="GO:0006513">
    <property type="term" value="P:protein monoubiquitination"/>
    <property type="evidence" value="ECO:0007669"/>
    <property type="project" value="TreeGrafter"/>
</dbReference>
<dbReference type="GO" id="GO:0004842">
    <property type="term" value="F:ubiquitin-protein transferase activity"/>
    <property type="evidence" value="ECO:0007669"/>
    <property type="project" value="TreeGrafter"/>
</dbReference>
<sequence length="399" mass="45998">MSFYSNLPSAGQSNQGSPTSGRNGVGLEPLYPTIFEIVSSQEIDSLLPTSIRYLLTNHLVANFPNRYTLQLNNYFHEWFQAVKGFVEWYHLKTYNSTFIDRFYGLQLFNSADRNLALTQCLNPQNRNAWPQALQLTQMQKKVVFLERIIFPYIRTKLDEIFERLSVSNIFGSNETEEKWIKRVFLKIYPFIKKTLALSNLFVKLLFLTKRTGSVSSLQYLCNIEYTTMKSMSPALPNFKETKETDSRLRKTNISSIAAVLQSKLSIIPRILAFMGSQFFPTFIFMLRVYQWWTTQDMTAKLQKRLNDLDKDIPRPPVSSDGDERKDQKDVTEVCPVCEKAIQNPCVLETGYVACYPCAVSYLVDHGGHCPVTDKKLLGCTFNEELNEWEVVTGIRKLLI</sequence>
<name>A0AA35J417_SACK1</name>
<dbReference type="OrthoDB" id="107372at2759"/>
<dbReference type="Pfam" id="PF04757">
    <property type="entry name" value="Pex2_Pex12"/>
    <property type="match status" value="1"/>
</dbReference>
<dbReference type="PIRSF" id="PIRSF038074">
    <property type="entry name" value="Peroxisome_assembly_p12"/>
    <property type="match status" value="1"/>
</dbReference>
<dbReference type="Gene3D" id="3.30.40.10">
    <property type="entry name" value="Zinc/RING finger domain, C3HC4 (zinc finger)"/>
    <property type="match status" value="1"/>
</dbReference>
<keyword evidence="2" id="KW-1185">Reference proteome</keyword>
<accession>A0AA35J417</accession>
<dbReference type="SUPFAM" id="SSF57850">
    <property type="entry name" value="RING/U-box"/>
    <property type="match status" value="1"/>
</dbReference>
<dbReference type="GO" id="GO:0016562">
    <property type="term" value="P:protein import into peroxisome matrix, receptor recycling"/>
    <property type="evidence" value="ECO:0007669"/>
    <property type="project" value="UniProtKB-ARBA"/>
</dbReference>
<dbReference type="GO" id="GO:1990429">
    <property type="term" value="C:peroxisomal importomer complex"/>
    <property type="evidence" value="ECO:0007669"/>
    <property type="project" value="TreeGrafter"/>
</dbReference>
<dbReference type="InterPro" id="IPR017375">
    <property type="entry name" value="PEX12"/>
</dbReference>
<dbReference type="GO" id="GO:0008270">
    <property type="term" value="F:zinc ion binding"/>
    <property type="evidence" value="ECO:0007669"/>
    <property type="project" value="UniProtKB-KW"/>
</dbReference>
<dbReference type="InterPro" id="IPR013083">
    <property type="entry name" value="Znf_RING/FYVE/PHD"/>
</dbReference>
<evidence type="ECO:0000313" key="2">
    <source>
        <dbReference type="Proteomes" id="UP001162087"/>
    </source>
</evidence>
<dbReference type="PANTHER" id="PTHR12888:SF0">
    <property type="entry name" value="PEROXISOME ASSEMBLY PROTEIN 12"/>
    <property type="match status" value="1"/>
</dbReference>
<dbReference type="EMBL" id="OX365908">
    <property type="protein sequence ID" value="CAI4047999.1"/>
    <property type="molecule type" value="Genomic_DNA"/>
</dbReference>
<dbReference type="PANTHER" id="PTHR12888">
    <property type="entry name" value="PEROXISOME ASSEMBLY PROTEIN 12 PEROXIN-12"/>
    <property type="match status" value="1"/>
</dbReference>